<dbReference type="Pfam" id="PF00005">
    <property type="entry name" value="ABC_tran"/>
    <property type="match status" value="1"/>
</dbReference>
<dbReference type="GO" id="GO:0006635">
    <property type="term" value="P:fatty acid beta-oxidation"/>
    <property type="evidence" value="ECO:0007669"/>
    <property type="project" value="TreeGrafter"/>
</dbReference>
<dbReference type="AlphaFoldDB" id="A0A2V3J399"/>
<evidence type="ECO:0000256" key="5">
    <source>
        <dbReference type="ARBA" id="ARBA00023136"/>
    </source>
</evidence>
<dbReference type="InterPro" id="IPR036640">
    <property type="entry name" value="ABC1_TM_sf"/>
</dbReference>
<accession>A0A2V3J399</accession>
<dbReference type="PANTHER" id="PTHR11384">
    <property type="entry name" value="ATP-BINDING CASSETTE, SUB-FAMILY D MEMBER"/>
    <property type="match status" value="1"/>
</dbReference>
<dbReference type="GO" id="GO:0016887">
    <property type="term" value="F:ATP hydrolysis activity"/>
    <property type="evidence" value="ECO:0007669"/>
    <property type="project" value="InterPro"/>
</dbReference>
<dbReference type="InterPro" id="IPR027417">
    <property type="entry name" value="P-loop_NTPase"/>
</dbReference>
<dbReference type="PANTHER" id="PTHR11384:SF67">
    <property type="entry name" value="ATP-BINDING CASSETTE SUB-FAMILY D MEMBER 1"/>
    <property type="match status" value="1"/>
</dbReference>
<keyword evidence="9" id="KW-1185">Reference proteome</keyword>
<feature type="domain" description="ABC transporter" evidence="7">
    <location>
        <begin position="474"/>
        <end position="696"/>
    </location>
</feature>
<dbReference type="GO" id="GO:0015910">
    <property type="term" value="P:long-chain fatty acid import into peroxisome"/>
    <property type="evidence" value="ECO:0007669"/>
    <property type="project" value="TreeGrafter"/>
</dbReference>
<dbReference type="CDD" id="cd03223">
    <property type="entry name" value="ABCD_peroxisomal_ALDP"/>
    <property type="match status" value="1"/>
</dbReference>
<evidence type="ECO:0000256" key="2">
    <source>
        <dbReference type="ARBA" id="ARBA00022448"/>
    </source>
</evidence>
<keyword evidence="2" id="KW-0813">Transport</keyword>
<dbReference type="GO" id="GO:0042760">
    <property type="term" value="P:very long-chain fatty acid catabolic process"/>
    <property type="evidence" value="ECO:0007669"/>
    <property type="project" value="TreeGrafter"/>
</dbReference>
<evidence type="ECO:0000313" key="9">
    <source>
        <dbReference type="Proteomes" id="UP000247409"/>
    </source>
</evidence>
<dbReference type="SUPFAM" id="SSF52540">
    <property type="entry name" value="P-loop containing nucleoside triphosphate hydrolases"/>
    <property type="match status" value="1"/>
</dbReference>
<dbReference type="PROSITE" id="PS00211">
    <property type="entry name" value="ABC_TRANSPORTER_1"/>
    <property type="match status" value="1"/>
</dbReference>
<comment type="caution">
    <text evidence="8">The sequence shown here is derived from an EMBL/GenBank/DDBJ whole genome shotgun (WGS) entry which is preliminary data.</text>
</comment>
<dbReference type="Gene3D" id="3.40.50.300">
    <property type="entry name" value="P-loop containing nucleotide triphosphate hydrolases"/>
    <property type="match status" value="1"/>
</dbReference>
<keyword evidence="5 6" id="KW-0472">Membrane</keyword>
<dbReference type="EMBL" id="NBIV01000011">
    <property type="protein sequence ID" value="PXF48865.1"/>
    <property type="molecule type" value="Genomic_DNA"/>
</dbReference>
<dbReference type="GO" id="GO:0005324">
    <property type="term" value="F:long-chain fatty acid transmembrane transporter activity"/>
    <property type="evidence" value="ECO:0007669"/>
    <property type="project" value="TreeGrafter"/>
</dbReference>
<protein>
    <submittedName>
        <fullName evidence="8">ATP-binding cassette sub-family D member 3</fullName>
    </submittedName>
</protein>
<evidence type="ECO:0000256" key="6">
    <source>
        <dbReference type="SAM" id="Phobius"/>
    </source>
</evidence>
<keyword evidence="4 6" id="KW-1133">Transmembrane helix</keyword>
<feature type="transmembrane region" description="Helical" evidence="6">
    <location>
        <begin position="330"/>
        <end position="349"/>
    </location>
</feature>
<dbReference type="PROSITE" id="PS50893">
    <property type="entry name" value="ABC_TRANSPORTER_2"/>
    <property type="match status" value="1"/>
</dbReference>
<keyword evidence="8" id="KW-0067">ATP-binding</keyword>
<dbReference type="Pfam" id="PF06472">
    <property type="entry name" value="ABC_membrane_2"/>
    <property type="match status" value="1"/>
</dbReference>
<evidence type="ECO:0000256" key="1">
    <source>
        <dbReference type="ARBA" id="ARBA00008575"/>
    </source>
</evidence>
<dbReference type="Proteomes" id="UP000247409">
    <property type="component" value="Unassembled WGS sequence"/>
</dbReference>
<dbReference type="OrthoDB" id="422637at2759"/>
<proteinExistence type="inferred from homology"/>
<dbReference type="GO" id="GO:0140359">
    <property type="term" value="F:ABC-type transporter activity"/>
    <property type="evidence" value="ECO:0007669"/>
    <property type="project" value="InterPro"/>
</dbReference>
<evidence type="ECO:0000259" key="7">
    <source>
        <dbReference type="PROSITE" id="PS50893"/>
    </source>
</evidence>
<dbReference type="SUPFAM" id="SSF90123">
    <property type="entry name" value="ABC transporter transmembrane region"/>
    <property type="match status" value="1"/>
</dbReference>
<keyword evidence="3 6" id="KW-0812">Transmembrane</keyword>
<dbReference type="GO" id="GO:0005524">
    <property type="term" value="F:ATP binding"/>
    <property type="evidence" value="ECO:0007669"/>
    <property type="project" value="UniProtKB-KW"/>
</dbReference>
<dbReference type="InterPro" id="IPR017871">
    <property type="entry name" value="ABC_transporter-like_CS"/>
</dbReference>
<evidence type="ECO:0000256" key="3">
    <source>
        <dbReference type="ARBA" id="ARBA00022692"/>
    </source>
</evidence>
<evidence type="ECO:0000256" key="4">
    <source>
        <dbReference type="ARBA" id="ARBA00022989"/>
    </source>
</evidence>
<organism evidence="8 9">
    <name type="scientific">Gracilariopsis chorda</name>
    <dbReference type="NCBI Taxonomy" id="448386"/>
    <lineage>
        <taxon>Eukaryota</taxon>
        <taxon>Rhodophyta</taxon>
        <taxon>Florideophyceae</taxon>
        <taxon>Rhodymeniophycidae</taxon>
        <taxon>Gracilariales</taxon>
        <taxon>Gracilariaceae</taxon>
        <taxon>Gracilariopsis</taxon>
    </lineage>
</organism>
<dbReference type="InterPro" id="IPR050835">
    <property type="entry name" value="ABC_transporter_sub-D"/>
</dbReference>
<dbReference type="STRING" id="448386.A0A2V3J399"/>
<dbReference type="InterPro" id="IPR011527">
    <property type="entry name" value="ABC1_TM_dom"/>
</dbReference>
<gene>
    <name evidence="8" type="ORF">BWQ96_01421</name>
</gene>
<keyword evidence="8" id="KW-0547">Nucleotide-binding</keyword>
<dbReference type="GO" id="GO:0005778">
    <property type="term" value="C:peroxisomal membrane"/>
    <property type="evidence" value="ECO:0007669"/>
    <property type="project" value="TreeGrafter"/>
</dbReference>
<reference evidence="8 9" key="1">
    <citation type="journal article" date="2018" name="Mol. Biol. Evol.">
        <title>Analysis of the draft genome of the red seaweed Gracilariopsis chorda provides insights into genome size evolution in Rhodophyta.</title>
        <authorList>
            <person name="Lee J."/>
            <person name="Yang E.C."/>
            <person name="Graf L."/>
            <person name="Yang J.H."/>
            <person name="Qiu H."/>
            <person name="Zel Zion U."/>
            <person name="Chan C.X."/>
            <person name="Stephens T.G."/>
            <person name="Weber A.P.M."/>
            <person name="Boo G.H."/>
            <person name="Boo S.M."/>
            <person name="Kim K.M."/>
            <person name="Shin Y."/>
            <person name="Jung M."/>
            <person name="Lee S.J."/>
            <person name="Yim H.S."/>
            <person name="Lee J.H."/>
            <person name="Bhattacharya D."/>
            <person name="Yoon H.S."/>
        </authorList>
    </citation>
    <scope>NUCLEOTIDE SEQUENCE [LARGE SCALE GENOMIC DNA]</scope>
    <source>
        <strain evidence="8 9">SKKU-2015</strain>
        <tissue evidence="8">Whole body</tissue>
    </source>
</reference>
<sequence length="698" mass="77414">MTNALSVLARQPRTALAAAAAVAATTGLAAHKWNAAVQSKRLETAFLYRSAASPRRSAAPPPPPPARVDLRFVRAVLAFLRVCVPGARTSEAAVLALVATLLAARSYLDLWASANGGHVVKAIVARDKRSFLRRAVFDIATMMFPMSFVNNSLKYTIARLKLLMRRRMSLYFHDKYLSHNTFYKLSNLDARVRNPDQLLTVDIDRFCSSLADLYCNISKPLFDIFLFSRRLSRSLGPSGPLFMISYFTVCSVILRAVQPPFGQLAADEQRLEGEYRLHHSRLITHSEEIAFFGGAAREKQYINHAFDNLVAHLRKLFAARWRNGFIDAILVKYVATIVGYLVVSIPIFFTDSHIFRLFSSSSHLANKPSAAGHNPETDSASNIAGLYTRNSRLLLQLAGAIGRLVLAGKEITRLTGYTQRVSKLERVLDELGSEGAVRRRFESTPDLQRDLRLAELMQPGKLVVAAEHDEQSSLKVDAINLLSPDGTLLCERLSFEIERGCHVLTTGPNGCGKSSLFRVLAGLWPVYGGTIFRPARSRIFYVPQRPYLALGTLRDNVTYPMTWEQACANGATDEAITSLLERVCLDDVARRLGGLDAVKDWAEVLSGGQKQRLGFSRLLFHAPQYAILDEASSAVSIDIEEVLYRAVKEAGITVISVSHRPSLWRFHDKVLAFDGNGGYEFRAMCDEDMPPLVPPQTA</sequence>
<name>A0A2V3J399_9FLOR</name>
<evidence type="ECO:0000313" key="8">
    <source>
        <dbReference type="EMBL" id="PXF48865.1"/>
    </source>
</evidence>
<dbReference type="InterPro" id="IPR003439">
    <property type="entry name" value="ABC_transporter-like_ATP-bd"/>
</dbReference>
<dbReference type="GO" id="GO:0007031">
    <property type="term" value="P:peroxisome organization"/>
    <property type="evidence" value="ECO:0007669"/>
    <property type="project" value="TreeGrafter"/>
</dbReference>
<feature type="transmembrane region" description="Helical" evidence="6">
    <location>
        <begin position="239"/>
        <end position="257"/>
    </location>
</feature>
<comment type="similarity">
    <text evidence="1">Belongs to the ABC transporter superfamily. ABCD family. Peroxisomal fatty acyl CoA transporter (TC 3.A.1.203) subfamily.</text>
</comment>